<dbReference type="PROSITE" id="PS50109">
    <property type="entry name" value="HIS_KIN"/>
    <property type="match status" value="1"/>
</dbReference>
<dbReference type="Gene3D" id="3.30.450.20">
    <property type="entry name" value="PAS domain"/>
    <property type="match status" value="2"/>
</dbReference>
<dbReference type="Pfam" id="PF02743">
    <property type="entry name" value="dCache_1"/>
    <property type="match status" value="1"/>
</dbReference>
<accession>A0A2N3PMF1</accession>
<evidence type="ECO:0000313" key="20">
    <source>
        <dbReference type="EMBL" id="PKU21577.1"/>
    </source>
</evidence>
<comment type="catalytic activity">
    <reaction evidence="1">
        <text>ATP + protein L-histidine = ADP + protein N-phospho-L-histidine.</text>
        <dbReference type="EC" id="2.7.13.3"/>
    </reaction>
</comment>
<keyword evidence="4" id="KW-1003">Cell membrane</keyword>
<feature type="domain" description="Histidine kinase" evidence="19">
    <location>
        <begin position="426"/>
        <end position="639"/>
    </location>
</feature>
<evidence type="ECO:0000256" key="9">
    <source>
        <dbReference type="ARBA" id="ARBA00022741"/>
    </source>
</evidence>
<dbReference type="SUPFAM" id="SSF55874">
    <property type="entry name" value="ATPase domain of HSP90 chaperone/DNA topoisomerase II/histidine kinase"/>
    <property type="match status" value="1"/>
</dbReference>
<proteinExistence type="predicted"/>
<evidence type="ECO:0000256" key="11">
    <source>
        <dbReference type="ARBA" id="ARBA00022840"/>
    </source>
</evidence>
<evidence type="ECO:0000256" key="6">
    <source>
        <dbReference type="ARBA" id="ARBA00022553"/>
    </source>
</evidence>
<evidence type="ECO:0000256" key="1">
    <source>
        <dbReference type="ARBA" id="ARBA00000085"/>
    </source>
</evidence>
<feature type="transmembrane region" description="Helical" evidence="18">
    <location>
        <begin position="340"/>
        <end position="359"/>
    </location>
</feature>
<dbReference type="EC" id="2.7.13.3" evidence="3"/>
<dbReference type="InterPro" id="IPR017055">
    <property type="entry name" value="Sig_transdc_His_kinase_DctB"/>
</dbReference>
<keyword evidence="12 18" id="KW-1133">Transmembrane helix</keyword>
<evidence type="ECO:0000256" key="18">
    <source>
        <dbReference type="SAM" id="Phobius"/>
    </source>
</evidence>
<dbReference type="InterPro" id="IPR033479">
    <property type="entry name" value="dCache_1"/>
</dbReference>
<evidence type="ECO:0000256" key="7">
    <source>
        <dbReference type="ARBA" id="ARBA00022679"/>
    </source>
</evidence>
<dbReference type="PANTHER" id="PTHR43065">
    <property type="entry name" value="SENSOR HISTIDINE KINASE"/>
    <property type="match status" value="1"/>
</dbReference>
<keyword evidence="9" id="KW-0547">Nucleotide-binding</keyword>
<name>A0A2N3PMF1_9PROT</name>
<reference evidence="21" key="1">
    <citation type="submission" date="2017-12" db="EMBL/GenBank/DDBJ databases">
        <title>Draft genome sequence of Telmatospirillum siberiense 26-4b1T, an acidotolerant peatland alphaproteobacterium potentially involved in sulfur cycling.</title>
        <authorList>
            <person name="Hausmann B."/>
            <person name="Pjevac P."/>
            <person name="Schreck K."/>
            <person name="Herbold C.W."/>
            <person name="Daims H."/>
            <person name="Wagner M."/>
            <person name="Pester M."/>
            <person name="Loy A."/>
        </authorList>
    </citation>
    <scope>NUCLEOTIDE SEQUENCE [LARGE SCALE GENOMIC DNA]</scope>
    <source>
        <strain evidence="21">26-4b1</strain>
    </source>
</reference>
<keyword evidence="21" id="KW-1185">Reference proteome</keyword>
<evidence type="ECO:0000259" key="19">
    <source>
        <dbReference type="PROSITE" id="PS50109"/>
    </source>
</evidence>
<evidence type="ECO:0000256" key="8">
    <source>
        <dbReference type="ARBA" id="ARBA00022692"/>
    </source>
</evidence>
<dbReference type="InterPro" id="IPR003661">
    <property type="entry name" value="HisK_dim/P_dom"/>
</dbReference>
<comment type="function">
    <text evidence="15">Member of the two-component regulatory system DctB/DctD involved in the transport of C4-dicarboxylates. DctB functions as a membrane-associated protein kinase that phosphorylates DctD in response to environmental signals.</text>
</comment>
<dbReference type="Pfam" id="PF02518">
    <property type="entry name" value="HATPase_c"/>
    <property type="match status" value="1"/>
</dbReference>
<protein>
    <recommendedName>
        <fullName evidence="16">C4-dicarboxylate transport sensor protein DctB</fullName>
        <ecNumber evidence="3">2.7.13.3</ecNumber>
    </recommendedName>
</protein>
<sequence>MGWSVTNGCFVAALSVFPSKAPVSLVTGRFLMISSSDRAPSSARTGGVSSWPLLLGALCVVVLVAPWLVWRGIAWSEQKAYAQLAATGSSRLTLYGAALHSELDKTRNIPLVLAGDPQLIDFLVAAGGTGGSPRAEDIDRRLQGLSEALGISAIYLLDSHGTTLAASNWTEGAGSFVGQNFAFRPYFLAAMEGRDGRYFALGTTSNLPGYYIALPVRRGGRIVGAVVVKTTMDDLEHGWSGGGEKVFVTDRHGIVFLSNEPRWRFGSLAPLDPELRHRIGESRQYGDAPLAPLGLVVGTRLVSLDGQTYVMVSRPLVDGEGWTLHVLLDVAASHARARDLGLLVAAGLLLALLAAGFFLQRARMVRGYTRDLERRVDQRTVALVETNHRLEAEVVERGRAEEELKAKQEELVQATKLAALGQMSAGMAHEVNQPLAAIRSFADNAVTLLDLGRTEQVRDNLAEIAGLTERMARITGQLKQFARKSSGAAEPVAVGAVVEGALSLLAGRLRAEGVDVRWTSPSADLKVWGDEVRLQQVLINLFRNALDAMRKTPSRRLELALAVEAETIRLDVRDSGPGIPEDALPRLFEPFFTTKAAGEGMGLGLSISDGIVREFGGQLSAANAADGGAVFTLQLRRAGLS</sequence>
<comment type="subcellular location">
    <subcellularLocation>
        <location evidence="2">Cell inner membrane</location>
        <topology evidence="2">Multi-pass membrane protein</topology>
    </subcellularLocation>
</comment>
<dbReference type="GO" id="GO:0005524">
    <property type="term" value="F:ATP binding"/>
    <property type="evidence" value="ECO:0007669"/>
    <property type="project" value="UniProtKB-KW"/>
</dbReference>
<keyword evidence="7" id="KW-0808">Transferase</keyword>
<dbReference type="SMART" id="SM00388">
    <property type="entry name" value="HisKA"/>
    <property type="match status" value="1"/>
</dbReference>
<evidence type="ECO:0000256" key="16">
    <source>
        <dbReference type="ARBA" id="ARBA00073143"/>
    </source>
</evidence>
<keyword evidence="17" id="KW-0175">Coiled coil</keyword>
<dbReference type="InterPro" id="IPR005467">
    <property type="entry name" value="His_kinase_dom"/>
</dbReference>
<evidence type="ECO:0000256" key="5">
    <source>
        <dbReference type="ARBA" id="ARBA00022519"/>
    </source>
</evidence>
<dbReference type="GO" id="GO:0005886">
    <property type="term" value="C:plasma membrane"/>
    <property type="evidence" value="ECO:0007669"/>
    <property type="project" value="UniProtKB-SubCell"/>
</dbReference>
<evidence type="ECO:0000313" key="21">
    <source>
        <dbReference type="Proteomes" id="UP000233293"/>
    </source>
</evidence>
<dbReference type="SUPFAM" id="SSF47384">
    <property type="entry name" value="Homodimeric domain of signal transducing histidine kinase"/>
    <property type="match status" value="1"/>
</dbReference>
<dbReference type="SUPFAM" id="SSF103190">
    <property type="entry name" value="Sensory domain-like"/>
    <property type="match status" value="1"/>
</dbReference>
<evidence type="ECO:0000256" key="3">
    <source>
        <dbReference type="ARBA" id="ARBA00012438"/>
    </source>
</evidence>
<dbReference type="FunFam" id="3.30.450.20:FF:000127">
    <property type="entry name" value="C4-dicarboxylate transport sensor protein"/>
    <property type="match status" value="1"/>
</dbReference>
<keyword evidence="5" id="KW-0997">Cell inner membrane</keyword>
<evidence type="ECO:0000256" key="2">
    <source>
        <dbReference type="ARBA" id="ARBA00004429"/>
    </source>
</evidence>
<evidence type="ECO:0000256" key="10">
    <source>
        <dbReference type="ARBA" id="ARBA00022777"/>
    </source>
</evidence>
<dbReference type="FunFam" id="1.10.287.130:FF:000049">
    <property type="entry name" value="C4-dicarboxylate transport sensor protein DctB"/>
    <property type="match status" value="1"/>
</dbReference>
<keyword evidence="6" id="KW-0597">Phosphoprotein</keyword>
<dbReference type="GO" id="GO:0000155">
    <property type="term" value="F:phosphorelay sensor kinase activity"/>
    <property type="evidence" value="ECO:0007669"/>
    <property type="project" value="InterPro"/>
</dbReference>
<keyword evidence="13" id="KW-0902">Two-component regulatory system</keyword>
<evidence type="ECO:0000256" key="17">
    <source>
        <dbReference type="SAM" id="Coils"/>
    </source>
</evidence>
<keyword evidence="14 18" id="KW-0472">Membrane</keyword>
<evidence type="ECO:0000256" key="13">
    <source>
        <dbReference type="ARBA" id="ARBA00023012"/>
    </source>
</evidence>
<evidence type="ECO:0000256" key="12">
    <source>
        <dbReference type="ARBA" id="ARBA00022989"/>
    </source>
</evidence>
<dbReference type="InterPro" id="IPR036097">
    <property type="entry name" value="HisK_dim/P_sf"/>
</dbReference>
<dbReference type="SMART" id="SM00387">
    <property type="entry name" value="HATPase_c"/>
    <property type="match status" value="1"/>
</dbReference>
<keyword evidence="11" id="KW-0067">ATP-binding</keyword>
<dbReference type="PIRSF" id="PIRSF036431">
    <property type="entry name" value="STHK_DctB"/>
    <property type="match status" value="1"/>
</dbReference>
<keyword evidence="8 18" id="KW-0812">Transmembrane</keyword>
<dbReference type="PANTHER" id="PTHR43065:SF46">
    <property type="entry name" value="C4-DICARBOXYLATE TRANSPORT SENSOR PROTEIN DCTB"/>
    <property type="match status" value="1"/>
</dbReference>
<dbReference type="InterPro" id="IPR003594">
    <property type="entry name" value="HATPase_dom"/>
</dbReference>
<dbReference type="EMBL" id="PIUM01000051">
    <property type="protein sequence ID" value="PKU21577.1"/>
    <property type="molecule type" value="Genomic_DNA"/>
</dbReference>
<dbReference type="Proteomes" id="UP000233293">
    <property type="component" value="Unassembled WGS sequence"/>
</dbReference>
<dbReference type="Gene3D" id="3.30.565.10">
    <property type="entry name" value="Histidine kinase-like ATPase, C-terminal domain"/>
    <property type="match status" value="1"/>
</dbReference>
<comment type="caution">
    <text evidence="20">The sequence shown here is derived from an EMBL/GenBank/DDBJ whole genome shotgun (WGS) entry which is preliminary data.</text>
</comment>
<evidence type="ECO:0000256" key="14">
    <source>
        <dbReference type="ARBA" id="ARBA00023136"/>
    </source>
</evidence>
<dbReference type="CDD" id="cd12914">
    <property type="entry name" value="PDC1_DGC_like"/>
    <property type="match status" value="1"/>
</dbReference>
<evidence type="ECO:0000256" key="15">
    <source>
        <dbReference type="ARBA" id="ARBA00059004"/>
    </source>
</evidence>
<gene>
    <name evidence="20" type="ORF">CWS72_26055</name>
</gene>
<dbReference type="InterPro" id="IPR029151">
    <property type="entry name" value="Sensor-like_sf"/>
</dbReference>
<feature type="coiled-coil region" evidence="17">
    <location>
        <begin position="390"/>
        <end position="417"/>
    </location>
</feature>
<dbReference type="InterPro" id="IPR036890">
    <property type="entry name" value="HATPase_C_sf"/>
</dbReference>
<dbReference type="PRINTS" id="PR00344">
    <property type="entry name" value="BCTRLSENSOR"/>
</dbReference>
<feature type="transmembrane region" description="Helical" evidence="18">
    <location>
        <begin position="49"/>
        <end position="70"/>
    </location>
</feature>
<dbReference type="Gene3D" id="1.10.287.130">
    <property type="match status" value="1"/>
</dbReference>
<dbReference type="InterPro" id="IPR004358">
    <property type="entry name" value="Sig_transdc_His_kin-like_C"/>
</dbReference>
<dbReference type="CDD" id="cd00082">
    <property type="entry name" value="HisKA"/>
    <property type="match status" value="1"/>
</dbReference>
<dbReference type="Pfam" id="PF00512">
    <property type="entry name" value="HisKA"/>
    <property type="match status" value="1"/>
</dbReference>
<dbReference type="AlphaFoldDB" id="A0A2N3PMF1"/>
<organism evidence="20 21">
    <name type="scientific">Telmatospirillum siberiense</name>
    <dbReference type="NCBI Taxonomy" id="382514"/>
    <lineage>
        <taxon>Bacteria</taxon>
        <taxon>Pseudomonadati</taxon>
        <taxon>Pseudomonadota</taxon>
        <taxon>Alphaproteobacteria</taxon>
        <taxon>Rhodospirillales</taxon>
        <taxon>Rhodospirillaceae</taxon>
        <taxon>Telmatospirillum</taxon>
    </lineage>
</organism>
<keyword evidence="10 20" id="KW-0418">Kinase</keyword>
<dbReference type="Gene3D" id="6.10.250.3020">
    <property type="match status" value="1"/>
</dbReference>
<evidence type="ECO:0000256" key="4">
    <source>
        <dbReference type="ARBA" id="ARBA00022475"/>
    </source>
</evidence>